<dbReference type="InterPro" id="IPR004330">
    <property type="entry name" value="FAR1_DNA_bnd_dom"/>
</dbReference>
<dbReference type="PaxDb" id="3880-AES75586"/>
<protein>
    <submittedName>
        <fullName evidence="3">FAR1 DNA-binding domain protein</fullName>
    </submittedName>
</protein>
<organism evidence="3 5">
    <name type="scientific">Medicago truncatula</name>
    <name type="common">Barrel medic</name>
    <name type="synonym">Medicago tribuloides</name>
    <dbReference type="NCBI Taxonomy" id="3880"/>
    <lineage>
        <taxon>Eukaryota</taxon>
        <taxon>Viridiplantae</taxon>
        <taxon>Streptophyta</taxon>
        <taxon>Embryophyta</taxon>
        <taxon>Tracheophyta</taxon>
        <taxon>Spermatophyta</taxon>
        <taxon>Magnoliopsida</taxon>
        <taxon>eudicotyledons</taxon>
        <taxon>Gunneridae</taxon>
        <taxon>Pentapetalae</taxon>
        <taxon>rosids</taxon>
        <taxon>fabids</taxon>
        <taxon>Fabales</taxon>
        <taxon>Fabaceae</taxon>
        <taxon>Papilionoideae</taxon>
        <taxon>50 kb inversion clade</taxon>
        <taxon>NPAAA clade</taxon>
        <taxon>Hologalegina</taxon>
        <taxon>IRL clade</taxon>
        <taxon>Trifolieae</taxon>
        <taxon>Medicago</taxon>
    </lineage>
</organism>
<reference evidence="3 5" key="1">
    <citation type="journal article" date="2011" name="Nature">
        <title>The Medicago genome provides insight into the evolution of rhizobial symbioses.</title>
        <authorList>
            <person name="Young N.D."/>
            <person name="Debelle F."/>
            <person name="Oldroyd G.E."/>
            <person name="Geurts R."/>
            <person name="Cannon S.B."/>
            <person name="Udvardi M.K."/>
            <person name="Benedito V.A."/>
            <person name="Mayer K.F."/>
            <person name="Gouzy J."/>
            <person name="Schoof H."/>
            <person name="Van de Peer Y."/>
            <person name="Proost S."/>
            <person name="Cook D.R."/>
            <person name="Meyers B.C."/>
            <person name="Spannagl M."/>
            <person name="Cheung F."/>
            <person name="De Mita S."/>
            <person name="Krishnakumar V."/>
            <person name="Gundlach H."/>
            <person name="Zhou S."/>
            <person name="Mudge J."/>
            <person name="Bharti A.K."/>
            <person name="Murray J.D."/>
            <person name="Naoumkina M.A."/>
            <person name="Rosen B."/>
            <person name="Silverstein K.A."/>
            <person name="Tang H."/>
            <person name="Rombauts S."/>
            <person name="Zhao P.X."/>
            <person name="Zhou P."/>
            <person name="Barbe V."/>
            <person name="Bardou P."/>
            <person name="Bechner M."/>
            <person name="Bellec A."/>
            <person name="Berger A."/>
            <person name="Berges H."/>
            <person name="Bidwell S."/>
            <person name="Bisseling T."/>
            <person name="Choisne N."/>
            <person name="Couloux A."/>
            <person name="Denny R."/>
            <person name="Deshpande S."/>
            <person name="Dai X."/>
            <person name="Doyle J.J."/>
            <person name="Dudez A.M."/>
            <person name="Farmer A.D."/>
            <person name="Fouteau S."/>
            <person name="Franken C."/>
            <person name="Gibelin C."/>
            <person name="Gish J."/>
            <person name="Goldstein S."/>
            <person name="Gonzalez A.J."/>
            <person name="Green P.J."/>
            <person name="Hallab A."/>
            <person name="Hartog M."/>
            <person name="Hua A."/>
            <person name="Humphray S.J."/>
            <person name="Jeong D.H."/>
            <person name="Jing Y."/>
            <person name="Jocker A."/>
            <person name="Kenton S.M."/>
            <person name="Kim D.J."/>
            <person name="Klee K."/>
            <person name="Lai H."/>
            <person name="Lang C."/>
            <person name="Lin S."/>
            <person name="Macmil S.L."/>
            <person name="Magdelenat G."/>
            <person name="Matthews L."/>
            <person name="McCorrison J."/>
            <person name="Monaghan E.L."/>
            <person name="Mun J.H."/>
            <person name="Najar F.Z."/>
            <person name="Nicholson C."/>
            <person name="Noirot C."/>
            <person name="O'Bleness M."/>
            <person name="Paule C.R."/>
            <person name="Poulain J."/>
            <person name="Prion F."/>
            <person name="Qin B."/>
            <person name="Qu C."/>
            <person name="Retzel E.F."/>
            <person name="Riddle C."/>
            <person name="Sallet E."/>
            <person name="Samain S."/>
            <person name="Samson N."/>
            <person name="Sanders I."/>
            <person name="Saurat O."/>
            <person name="Scarpelli C."/>
            <person name="Schiex T."/>
            <person name="Segurens B."/>
            <person name="Severin A.J."/>
            <person name="Sherrier D.J."/>
            <person name="Shi R."/>
            <person name="Sims S."/>
            <person name="Singer S.R."/>
            <person name="Sinharoy S."/>
            <person name="Sterck L."/>
            <person name="Viollet A."/>
            <person name="Wang B.B."/>
            <person name="Wang K."/>
            <person name="Wang M."/>
            <person name="Wang X."/>
            <person name="Warfsmann J."/>
            <person name="Weissenbach J."/>
            <person name="White D.D."/>
            <person name="White J.D."/>
            <person name="Wiley G.B."/>
            <person name="Wincker P."/>
            <person name="Xing Y."/>
            <person name="Yang L."/>
            <person name="Yao Z."/>
            <person name="Ying F."/>
            <person name="Zhai J."/>
            <person name="Zhou L."/>
            <person name="Zuber A."/>
            <person name="Denarie J."/>
            <person name="Dixon R.A."/>
            <person name="May G.D."/>
            <person name="Schwartz D.C."/>
            <person name="Rogers J."/>
            <person name="Quetier F."/>
            <person name="Town C.D."/>
            <person name="Roe B.A."/>
        </authorList>
    </citation>
    <scope>NUCLEOTIDE SEQUENCE [LARGE SCALE GENOMIC DNA]</scope>
    <source>
        <strain evidence="3">A17</strain>
        <strain evidence="4 5">cv. Jemalong A17</strain>
    </source>
</reference>
<evidence type="ECO:0000259" key="2">
    <source>
        <dbReference type="Pfam" id="PF10551"/>
    </source>
</evidence>
<dbReference type="EMBL" id="CM001222">
    <property type="protein sequence ID" value="KEH26293.1"/>
    <property type="molecule type" value="Genomic_DNA"/>
</dbReference>
<feature type="domain" description="FAR1" evidence="1">
    <location>
        <begin position="32"/>
        <end position="124"/>
    </location>
</feature>
<evidence type="ECO:0000313" key="3">
    <source>
        <dbReference type="EMBL" id="KEH26293.1"/>
    </source>
</evidence>
<evidence type="ECO:0000313" key="4">
    <source>
        <dbReference type="EnsemblPlants" id="KEH26293"/>
    </source>
</evidence>
<keyword evidence="3" id="KW-0238">DNA-binding</keyword>
<dbReference type="eggNOG" id="KOG0583">
    <property type="taxonomic scope" value="Eukaryota"/>
</dbReference>
<dbReference type="GO" id="GO:0003677">
    <property type="term" value="F:DNA binding"/>
    <property type="evidence" value="ECO:0007669"/>
    <property type="project" value="UniProtKB-KW"/>
</dbReference>
<dbReference type="STRING" id="3880.A0A072UB45"/>
<gene>
    <name evidence="4" type="primary">25496482</name>
    <name evidence="3" type="ordered locus">MTR_6g051425</name>
</gene>
<dbReference type="AlphaFoldDB" id="A0A072UB45"/>
<reference evidence="3 5" key="2">
    <citation type="journal article" date="2014" name="BMC Genomics">
        <title>An improved genome release (version Mt4.0) for the model legume Medicago truncatula.</title>
        <authorList>
            <person name="Tang H."/>
            <person name="Krishnakumar V."/>
            <person name="Bidwell S."/>
            <person name="Rosen B."/>
            <person name="Chan A."/>
            <person name="Zhou S."/>
            <person name="Gentzbittel L."/>
            <person name="Childs K.L."/>
            <person name="Yandell M."/>
            <person name="Gundlach H."/>
            <person name="Mayer K.F."/>
            <person name="Schwartz D.C."/>
            <person name="Town C.D."/>
        </authorList>
    </citation>
    <scope>GENOME REANNOTATION</scope>
    <source>
        <strain evidence="3">A17</strain>
        <strain evidence="4 5">cv. Jemalong A17</strain>
    </source>
</reference>
<dbReference type="PANTHER" id="PTHR47718">
    <property type="entry name" value="OS01G0519700 PROTEIN"/>
    <property type="match status" value="1"/>
</dbReference>
<evidence type="ECO:0000259" key="1">
    <source>
        <dbReference type="Pfam" id="PF03101"/>
    </source>
</evidence>
<dbReference type="Proteomes" id="UP000002051">
    <property type="component" value="Chromosome 6"/>
</dbReference>
<accession>A0A072UB45</accession>
<dbReference type="Pfam" id="PF10551">
    <property type="entry name" value="MULE"/>
    <property type="match status" value="1"/>
</dbReference>
<proteinExistence type="predicted"/>
<dbReference type="InterPro" id="IPR018289">
    <property type="entry name" value="MULE_transposase_dom"/>
</dbReference>
<dbReference type="HOGENOM" id="CLU_008459_12_1_1"/>
<dbReference type="Pfam" id="PF03101">
    <property type="entry name" value="FAR1"/>
    <property type="match status" value="1"/>
</dbReference>
<dbReference type="PANTHER" id="PTHR47718:SF17">
    <property type="entry name" value="PROTEIN FAR1-RELATED SEQUENCE 5-LIKE"/>
    <property type="match status" value="1"/>
</dbReference>
<feature type="domain" description="MULE transposase" evidence="2">
    <location>
        <begin position="245"/>
        <end position="289"/>
    </location>
</feature>
<sequence length="340" mass="39143">MEGSECQAVEIDKPRDIFLGQVVQSKDEAYNLYQEHGFKMGFSVRKGKELYYDNDKKNTRLKDYYCSKQGFKNNEPEGEIVGEVAYQRADSRTNCKAMVRFNVSKDGEWRITKLIMDHNHALVPLEQRHLLRSMRKVSETKGGLIKSMVNAGMKVTHVWSYLGEEVGGFDKLGMTMKDVHNFVYTEKSKLIKGGDAQSLINHLQNRQAQDAMFYYSVQLDQESRLTNVFWRDGKSKVDYDCFGDVVVFDTTYRTNTYDLICAPFVGVIHHLQNVMFGCVLLSDETSCVFGFPNCCIWISKFYYLPKLFFKTFRGTIQNCARQTINHAASRIKQAQLQLCG</sequence>
<keyword evidence="5" id="KW-1185">Reference proteome</keyword>
<dbReference type="EnsemblPlants" id="KEH26293">
    <property type="protein sequence ID" value="KEH26293"/>
    <property type="gene ID" value="MTR_6g051425"/>
</dbReference>
<reference evidence="4" key="3">
    <citation type="submission" date="2015-04" db="UniProtKB">
        <authorList>
            <consortium name="EnsemblPlants"/>
        </authorList>
    </citation>
    <scope>IDENTIFICATION</scope>
    <source>
        <strain evidence="4">cv. Jemalong A17</strain>
    </source>
</reference>
<evidence type="ECO:0000313" key="5">
    <source>
        <dbReference type="Proteomes" id="UP000002051"/>
    </source>
</evidence>
<name>A0A072UB45_MEDTR</name>